<dbReference type="PANTHER" id="PTHR46401">
    <property type="entry name" value="GLYCOSYLTRANSFERASE WBBK-RELATED"/>
    <property type="match status" value="1"/>
</dbReference>
<dbReference type="Gene3D" id="3.40.50.2000">
    <property type="entry name" value="Glycogen Phosphorylase B"/>
    <property type="match status" value="1"/>
</dbReference>
<comment type="caution">
    <text evidence="2">The sequence shown here is derived from an EMBL/GenBank/DDBJ whole genome shotgun (WGS) entry which is preliminary data.</text>
</comment>
<keyword evidence="1" id="KW-0808">Transferase</keyword>
<sequence length="306" mass="32743">MSRGRMLFHRDVQEYTGGHGKVWDYFNHALALGWDARVYLTPGSRRDRANPWMSVPGRIEPQWQPGLADALFLGGHDWSAVPEGTEHRVPVINLVQGLRHADAALPLHGYLGRQARRICVGQPVADAIGATGRLRGPTWVIPAALNLPPDVAAQAHGGQGVFVAAQKNRALGQELAASLRGKGIEAVLAEEWMPRQDYLQALARAQVAVVLPLPAEGFFLPGLEAMALGCAVAMPDAIGNRQYAIDGVNCLMPAATPEAMAQAVERMLGDAALRARLRAGGRETAAGHSLSAEREAFAAVLADMQP</sequence>
<proteinExistence type="predicted"/>
<organism evidence="2 3">
    <name type="scientific">Pseudoxanthomonas broegbernensis</name>
    <dbReference type="NCBI Taxonomy" id="83619"/>
    <lineage>
        <taxon>Bacteria</taxon>
        <taxon>Pseudomonadati</taxon>
        <taxon>Pseudomonadota</taxon>
        <taxon>Gammaproteobacteria</taxon>
        <taxon>Lysobacterales</taxon>
        <taxon>Lysobacteraceae</taxon>
        <taxon>Pseudoxanthomonas</taxon>
    </lineage>
</organism>
<gene>
    <name evidence="2" type="ORF">B1992_06810</name>
</gene>
<evidence type="ECO:0008006" key="4">
    <source>
        <dbReference type="Google" id="ProtNLM"/>
    </source>
</evidence>
<evidence type="ECO:0000313" key="2">
    <source>
        <dbReference type="EMBL" id="KAF1686616.1"/>
    </source>
</evidence>
<dbReference type="SUPFAM" id="SSF53756">
    <property type="entry name" value="UDP-Glycosyltransferase/glycogen phosphorylase"/>
    <property type="match status" value="1"/>
</dbReference>
<reference evidence="2 3" key="1">
    <citation type="submission" date="2017-10" db="EMBL/GenBank/DDBJ databases">
        <title>Whole genome sequencing of Pseudoxanthomonas broegbernensis DSM 12573(T).</title>
        <authorList>
            <person name="Kumar S."/>
            <person name="Bansal K."/>
            <person name="Kaur A."/>
            <person name="Patil P."/>
            <person name="Sharma S."/>
            <person name="Patil P.B."/>
        </authorList>
    </citation>
    <scope>NUCLEOTIDE SEQUENCE [LARGE SCALE GENOMIC DNA]</scope>
    <source>
        <strain evidence="2 3">DSM 12573</strain>
    </source>
</reference>
<dbReference type="Pfam" id="PF13692">
    <property type="entry name" value="Glyco_trans_1_4"/>
    <property type="match status" value="1"/>
</dbReference>
<dbReference type="Proteomes" id="UP000462066">
    <property type="component" value="Unassembled WGS sequence"/>
</dbReference>
<dbReference type="GO" id="GO:0016757">
    <property type="term" value="F:glycosyltransferase activity"/>
    <property type="evidence" value="ECO:0007669"/>
    <property type="project" value="TreeGrafter"/>
</dbReference>
<evidence type="ECO:0000313" key="3">
    <source>
        <dbReference type="Proteomes" id="UP000462066"/>
    </source>
</evidence>
<dbReference type="EMBL" id="MWIP01000005">
    <property type="protein sequence ID" value="KAF1686616.1"/>
    <property type="molecule type" value="Genomic_DNA"/>
</dbReference>
<name>A0A7V8GMM6_9GAMM</name>
<keyword evidence="3" id="KW-1185">Reference proteome</keyword>
<evidence type="ECO:0000256" key="1">
    <source>
        <dbReference type="ARBA" id="ARBA00022679"/>
    </source>
</evidence>
<protein>
    <recommendedName>
        <fullName evidence="4">Glycosyl transferase family 1 domain-containing protein</fullName>
    </recommendedName>
</protein>
<dbReference type="RefSeq" id="WP_162310730.1">
    <property type="nucleotide sequence ID" value="NZ_JACHGU010000001.1"/>
</dbReference>
<dbReference type="PANTHER" id="PTHR46401:SF2">
    <property type="entry name" value="GLYCOSYLTRANSFERASE WBBK-RELATED"/>
    <property type="match status" value="1"/>
</dbReference>
<dbReference type="AlphaFoldDB" id="A0A7V8GMM6"/>
<accession>A0A7V8GMM6</accession>